<evidence type="ECO:0000256" key="1">
    <source>
        <dbReference type="SAM" id="Phobius"/>
    </source>
</evidence>
<dbReference type="Gene3D" id="1.20.144.10">
    <property type="entry name" value="Phosphatidic acid phosphatase type 2/haloperoxidase"/>
    <property type="match status" value="1"/>
</dbReference>
<dbReference type="Pfam" id="PF01569">
    <property type="entry name" value="PAP2"/>
    <property type="match status" value="1"/>
</dbReference>
<accession>A0A1S1LZ97</accession>
<evidence type="ECO:0000313" key="3">
    <source>
        <dbReference type="EMBL" id="OHU76661.1"/>
    </source>
</evidence>
<protein>
    <recommendedName>
        <fullName evidence="2">Phosphatidic acid phosphatase type 2/haloperoxidase domain-containing protein</fullName>
    </recommendedName>
</protein>
<keyword evidence="1" id="KW-0812">Transmembrane</keyword>
<gene>
    <name evidence="3" type="ORF">BKG84_21105</name>
</gene>
<dbReference type="EMBL" id="MLIS01000002">
    <property type="protein sequence ID" value="OHU76661.1"/>
    <property type="molecule type" value="Genomic_DNA"/>
</dbReference>
<keyword evidence="1" id="KW-0472">Membrane</keyword>
<dbReference type="CDD" id="cd03392">
    <property type="entry name" value="PAP2_like_2"/>
    <property type="match status" value="1"/>
</dbReference>
<feature type="transmembrane region" description="Helical" evidence="1">
    <location>
        <begin position="60"/>
        <end position="89"/>
    </location>
</feature>
<proteinExistence type="predicted"/>
<organism evidence="3 4">
    <name type="scientific">Mycobacteroides chelonae</name>
    <name type="common">Mycobacterium chelonae</name>
    <dbReference type="NCBI Taxonomy" id="1774"/>
    <lineage>
        <taxon>Bacteria</taxon>
        <taxon>Bacillati</taxon>
        <taxon>Actinomycetota</taxon>
        <taxon>Actinomycetes</taxon>
        <taxon>Mycobacteriales</taxon>
        <taxon>Mycobacteriaceae</taxon>
        <taxon>Mycobacteroides</taxon>
    </lineage>
</organism>
<dbReference type="InterPro" id="IPR036938">
    <property type="entry name" value="PAP2/HPO_sf"/>
</dbReference>
<dbReference type="InterPro" id="IPR000326">
    <property type="entry name" value="PAP2/HPO"/>
</dbReference>
<evidence type="ECO:0000259" key="2">
    <source>
        <dbReference type="SMART" id="SM00014"/>
    </source>
</evidence>
<dbReference type="SUPFAM" id="SSF48317">
    <property type="entry name" value="Acid phosphatase/Vanadium-dependent haloperoxidase"/>
    <property type="match status" value="1"/>
</dbReference>
<reference evidence="3 4" key="1">
    <citation type="submission" date="2016-10" db="EMBL/GenBank/DDBJ databases">
        <title>Evaluation of Human, Veterinary and Environmental Mycobacterium chelonae Isolates by Core Genome Phylogenomic Analysis, Targeted Gene Comparison, and Anti-microbial Susceptibility Patterns: A Tale of Mistaken Identities.</title>
        <authorList>
            <person name="Fogelson S.B."/>
            <person name="Camus A.C."/>
            <person name="Lorenz W."/>
            <person name="Vasireddy R."/>
            <person name="Vasireddy S."/>
            <person name="Smith T."/>
            <person name="Brown-Elliott B.A."/>
            <person name="Wallace R.J.Jr."/>
            <person name="Hasan N.A."/>
            <person name="Reischl U."/>
            <person name="Sanchez S."/>
        </authorList>
    </citation>
    <scope>NUCLEOTIDE SEQUENCE [LARGE SCALE GENOMIC DNA]</scope>
    <source>
        <strain evidence="3 4">15518</strain>
    </source>
</reference>
<feature type="transmembrane region" description="Helical" evidence="1">
    <location>
        <begin position="139"/>
        <end position="161"/>
    </location>
</feature>
<comment type="caution">
    <text evidence="3">The sequence shown here is derived from an EMBL/GenBank/DDBJ whole genome shotgun (WGS) entry which is preliminary data.</text>
</comment>
<dbReference type="Proteomes" id="UP000179441">
    <property type="component" value="Unassembled WGS sequence"/>
</dbReference>
<dbReference type="AlphaFoldDB" id="A0A1S1LZ97"/>
<feature type="transmembrane region" description="Helical" evidence="1">
    <location>
        <begin position="193"/>
        <end position="214"/>
    </location>
</feature>
<name>A0A1S1LZ97_MYCCH</name>
<evidence type="ECO:0000313" key="4">
    <source>
        <dbReference type="Proteomes" id="UP000179441"/>
    </source>
</evidence>
<feature type="transmembrane region" description="Helical" evidence="1">
    <location>
        <begin position="168"/>
        <end position="187"/>
    </location>
</feature>
<dbReference type="PANTHER" id="PTHR14969">
    <property type="entry name" value="SPHINGOSINE-1-PHOSPHATE PHOSPHOHYDROLASE"/>
    <property type="match status" value="1"/>
</dbReference>
<dbReference type="RefSeq" id="WP_070952528.1">
    <property type="nucleotide sequence ID" value="NZ_CP050145.1"/>
</dbReference>
<keyword evidence="1" id="KW-1133">Transmembrane helix</keyword>
<dbReference type="PANTHER" id="PTHR14969:SF13">
    <property type="entry name" value="AT30094P"/>
    <property type="match status" value="1"/>
</dbReference>
<dbReference type="SMART" id="SM00014">
    <property type="entry name" value="acidPPc"/>
    <property type="match status" value="1"/>
</dbReference>
<feature type="domain" description="Phosphatidic acid phosphatase type 2/haloperoxidase" evidence="2">
    <location>
        <begin position="97"/>
        <end position="210"/>
    </location>
</feature>
<feature type="transmembrane region" description="Helical" evidence="1">
    <location>
        <begin position="101"/>
        <end position="119"/>
    </location>
</feature>
<sequence>MAFSVRNLRPETTSTRIAAVLATALFVVFATLAATAHHYGSGSAVDHHTLGWLEIHRHGWLTAVAVVVTHLGSPTAVSIATVIAALVIWRFTRSVRTAATVAVAVGSAFLLAAVAKWTVGEHRPPGDAQLVAESGWSFPSGHVTGTAALAWILTVVVAYRYRDWRRHAALLGTIAAVLSVAGSRLYLGDHWMVDVLAGVVLATAVVTIAAAVLHRADATAHSPRAVA</sequence>
<keyword evidence="4" id="KW-1185">Reference proteome</keyword>